<protein>
    <recommendedName>
        <fullName evidence="3">Cell-wall binding lipoprotein</fullName>
    </recommendedName>
</protein>
<organism evidence="1 2">
    <name type="scientific">Alkalibacterium kapii</name>
    <dbReference type="NCBI Taxonomy" id="426704"/>
    <lineage>
        <taxon>Bacteria</taxon>
        <taxon>Bacillati</taxon>
        <taxon>Bacillota</taxon>
        <taxon>Bacilli</taxon>
        <taxon>Lactobacillales</taxon>
        <taxon>Carnobacteriaceae</taxon>
        <taxon>Alkalibacterium</taxon>
    </lineage>
</organism>
<dbReference type="PROSITE" id="PS51257">
    <property type="entry name" value="PROKAR_LIPOPROTEIN"/>
    <property type="match status" value="1"/>
</dbReference>
<evidence type="ECO:0000313" key="2">
    <source>
        <dbReference type="Proteomes" id="UP000321662"/>
    </source>
</evidence>
<keyword evidence="2" id="KW-1185">Reference proteome</keyword>
<dbReference type="InterPro" id="IPR036785">
    <property type="entry name" value="YkyA-like_sf"/>
</dbReference>
<dbReference type="Pfam" id="PF10368">
    <property type="entry name" value="YkyA"/>
    <property type="match status" value="1"/>
</dbReference>
<dbReference type="SUPFAM" id="SSF140423">
    <property type="entry name" value="MW0975(SA0943)-like"/>
    <property type="match status" value="1"/>
</dbReference>
<proteinExistence type="predicted"/>
<evidence type="ECO:0000313" key="1">
    <source>
        <dbReference type="EMBL" id="GEK90673.1"/>
    </source>
</evidence>
<dbReference type="Proteomes" id="UP000321662">
    <property type="component" value="Unassembled WGS sequence"/>
</dbReference>
<accession>A0A511ATM0</accession>
<sequence>MTNKRWALLSLTAIPLFLAGCDSENLEGMQEATNEIERISDETVTELNKLSETETDLQAQFSETLETDEELKTLKDESSPVFENITAREDLLNDLQSVQEDFQAQQDILTSYEGELLDPSEIKELNDAVDTFESDLVNYTESYKDSLASEREFFAEISNDDATYEDFVNGIKSLNEERESLSDPLMTLDEDLVTMDERLSTLQSSIETELTENE</sequence>
<dbReference type="OrthoDB" id="2156400at2"/>
<dbReference type="EMBL" id="BJUY01000002">
    <property type="protein sequence ID" value="GEK90673.1"/>
    <property type="molecule type" value="Genomic_DNA"/>
</dbReference>
<reference evidence="1 2" key="1">
    <citation type="submission" date="2019-07" db="EMBL/GenBank/DDBJ databases">
        <title>Whole genome shotgun sequence of Alkalibacterium kapii NBRC 103247.</title>
        <authorList>
            <person name="Hosoyama A."/>
            <person name="Uohara A."/>
            <person name="Ohji S."/>
            <person name="Ichikawa N."/>
        </authorList>
    </citation>
    <scope>NUCLEOTIDE SEQUENCE [LARGE SCALE GENOMIC DNA]</scope>
    <source>
        <strain evidence="1 2">NBRC 103247</strain>
    </source>
</reference>
<comment type="caution">
    <text evidence="1">The sequence shown here is derived from an EMBL/GenBank/DDBJ whole genome shotgun (WGS) entry which is preliminary data.</text>
</comment>
<dbReference type="InterPro" id="IPR019454">
    <property type="entry name" value="Lipoprot_YkyA-like"/>
</dbReference>
<dbReference type="AlphaFoldDB" id="A0A511ATM0"/>
<dbReference type="Gene3D" id="1.20.120.570">
    <property type="entry name" value="YkyA-like"/>
    <property type="match status" value="1"/>
</dbReference>
<gene>
    <name evidence="1" type="ORF">AKA01nite_02950</name>
</gene>
<dbReference type="RefSeq" id="WP_146923083.1">
    <property type="nucleotide sequence ID" value="NZ_BJUY01000002.1"/>
</dbReference>
<evidence type="ECO:0008006" key="3">
    <source>
        <dbReference type="Google" id="ProtNLM"/>
    </source>
</evidence>
<name>A0A511ATM0_9LACT</name>